<dbReference type="GO" id="GO:0005744">
    <property type="term" value="C:TIM23 mitochondrial import inner membrane translocase complex"/>
    <property type="evidence" value="ECO:0007669"/>
    <property type="project" value="TreeGrafter"/>
</dbReference>
<feature type="transmembrane region" description="Helical" evidence="6">
    <location>
        <begin position="218"/>
        <end position="239"/>
    </location>
</feature>
<keyword evidence="3 6" id="KW-1133">Transmembrane helix</keyword>
<evidence type="ECO:0000256" key="5">
    <source>
        <dbReference type="SAM" id="MobiDB-lite"/>
    </source>
</evidence>
<dbReference type="Pfam" id="PF02466">
    <property type="entry name" value="Tim17"/>
    <property type="match status" value="1"/>
</dbReference>
<evidence type="ECO:0000256" key="2">
    <source>
        <dbReference type="ARBA" id="ARBA00022692"/>
    </source>
</evidence>
<evidence type="ECO:0000256" key="3">
    <source>
        <dbReference type="ARBA" id="ARBA00022989"/>
    </source>
</evidence>
<comment type="subcellular location">
    <subcellularLocation>
        <location evidence="1">Membrane</location>
        <topology evidence="1">Multi-pass membrane protein</topology>
    </subcellularLocation>
</comment>
<protein>
    <recommendedName>
        <fullName evidence="8">Mitochondrial import inner membrane translocase subunit TIM23</fullName>
    </recommendedName>
</protein>
<keyword evidence="4 6" id="KW-0472">Membrane</keyword>
<evidence type="ECO:0000313" key="7">
    <source>
        <dbReference type="EMBL" id="CAD8927658.1"/>
    </source>
</evidence>
<accession>A0A7S1GHK0</accession>
<keyword evidence="2 6" id="KW-0812">Transmembrane</keyword>
<dbReference type="PANTHER" id="PTHR15371">
    <property type="entry name" value="TIM23"/>
    <property type="match status" value="1"/>
</dbReference>
<dbReference type="PANTHER" id="PTHR15371:SF0">
    <property type="entry name" value="SD19278P"/>
    <property type="match status" value="1"/>
</dbReference>
<feature type="region of interest" description="Disordered" evidence="5">
    <location>
        <begin position="1"/>
        <end position="61"/>
    </location>
</feature>
<reference evidence="7" key="1">
    <citation type="submission" date="2021-01" db="EMBL/GenBank/DDBJ databases">
        <authorList>
            <person name="Corre E."/>
            <person name="Pelletier E."/>
            <person name="Niang G."/>
            <person name="Scheremetjew M."/>
            <person name="Finn R."/>
            <person name="Kale V."/>
            <person name="Holt S."/>
            <person name="Cochrane G."/>
            <person name="Meng A."/>
            <person name="Brown T."/>
            <person name="Cohen L."/>
        </authorList>
    </citation>
    <scope>NUCLEOTIDE SEQUENCE</scope>
    <source>
        <strain evidence="7">CCMP2329</strain>
    </source>
</reference>
<dbReference type="InterPro" id="IPR045238">
    <property type="entry name" value="Tim23-like"/>
</dbReference>
<organism evidence="7">
    <name type="scientific">Picochlorum oklahomense</name>
    <dbReference type="NCBI Taxonomy" id="249345"/>
    <lineage>
        <taxon>Eukaryota</taxon>
        <taxon>Viridiplantae</taxon>
        <taxon>Chlorophyta</taxon>
        <taxon>core chlorophytes</taxon>
        <taxon>Trebouxiophyceae</taxon>
        <taxon>Trebouxiophyceae incertae sedis</taxon>
        <taxon>Picochlorum</taxon>
    </lineage>
</organism>
<dbReference type="GO" id="GO:0030150">
    <property type="term" value="P:protein import into mitochondrial matrix"/>
    <property type="evidence" value="ECO:0007669"/>
    <property type="project" value="TreeGrafter"/>
</dbReference>
<feature type="compositionally biased region" description="Polar residues" evidence="5">
    <location>
        <begin position="19"/>
        <end position="40"/>
    </location>
</feature>
<dbReference type="EMBL" id="HBFV01000020">
    <property type="protein sequence ID" value="CAD8927658.1"/>
    <property type="molecule type" value="Transcribed_RNA"/>
</dbReference>
<proteinExistence type="predicted"/>
<evidence type="ECO:0000256" key="1">
    <source>
        <dbReference type="ARBA" id="ARBA00004141"/>
    </source>
</evidence>
<dbReference type="AlphaFoldDB" id="A0A7S1GHK0"/>
<gene>
    <name evidence="7" type="ORF">POKL1161_LOCUS11</name>
</gene>
<evidence type="ECO:0008006" key="8">
    <source>
        <dbReference type="Google" id="ProtNLM"/>
    </source>
</evidence>
<dbReference type="GO" id="GO:0008320">
    <property type="term" value="F:protein transmembrane transporter activity"/>
    <property type="evidence" value="ECO:0007669"/>
    <property type="project" value="TreeGrafter"/>
</dbReference>
<evidence type="ECO:0000256" key="6">
    <source>
        <dbReference type="SAM" id="Phobius"/>
    </source>
</evidence>
<evidence type="ECO:0000256" key="4">
    <source>
        <dbReference type="ARBA" id="ARBA00023136"/>
    </source>
</evidence>
<name>A0A7S1GHK0_9CHLO</name>
<sequence length="243" mass="25439">MGLLDVFRGKNSQPEEHAASTSTEALQSHTQEGVPSSSGEILSDGSFGQDPSPHNGLDFGGERLYNPYEGISAALDRRDVKAPFKLPEEPEFLFSEESVIKRRSWSENLTYYTGVGYLAGAAGGGGVGAYKALLTPSAIQGEGGLPSQRIRVNQLLNTSGKLGRSAGNALGVLGLLFSSTESFYYYMNDAILPEELMTIASGATTGAIYRSVRGPRQAVAAAAVGGLGGILLLGARTFISSGL</sequence>